<reference evidence="1 2" key="1">
    <citation type="journal article" date="2020" name="Mol. Biol. Evol.">
        <title>Distinct Expression and Methylation Patterns for Genes with Different Fates following a Single Whole-Genome Duplication in Flowering Plants.</title>
        <authorList>
            <person name="Shi T."/>
            <person name="Rahmani R.S."/>
            <person name="Gugger P.F."/>
            <person name="Wang M."/>
            <person name="Li H."/>
            <person name="Zhang Y."/>
            <person name="Li Z."/>
            <person name="Wang Q."/>
            <person name="Van de Peer Y."/>
            <person name="Marchal K."/>
            <person name="Chen J."/>
        </authorList>
    </citation>
    <scope>NUCLEOTIDE SEQUENCE [LARGE SCALE GENOMIC DNA]</scope>
    <source>
        <tissue evidence="1">Leaf</tissue>
    </source>
</reference>
<evidence type="ECO:0000313" key="1">
    <source>
        <dbReference type="EMBL" id="DAD32655.1"/>
    </source>
</evidence>
<comment type="caution">
    <text evidence="1">The sequence shown here is derived from an EMBL/GenBank/DDBJ whole genome shotgun (WGS) entry which is preliminary data.</text>
</comment>
<protein>
    <submittedName>
        <fullName evidence="1">Uncharacterized protein</fullName>
    </submittedName>
</protein>
<accession>A0A822YNS9</accession>
<evidence type="ECO:0000313" key="2">
    <source>
        <dbReference type="Proteomes" id="UP000607653"/>
    </source>
</evidence>
<keyword evidence="2" id="KW-1185">Reference proteome</keyword>
<dbReference type="Proteomes" id="UP000607653">
    <property type="component" value="Unassembled WGS sequence"/>
</dbReference>
<gene>
    <name evidence="1" type="ORF">HUJ06_011506</name>
</gene>
<dbReference type="EMBL" id="DUZY01000003">
    <property type="protein sequence ID" value="DAD32655.1"/>
    <property type="molecule type" value="Genomic_DNA"/>
</dbReference>
<name>A0A822YNS9_NELNU</name>
<sequence>MNYKVKWVRLNEVEVIRKKIISRPQKYESSFLNDTTLLLVMCQIDTSFDVWLLPSSRDNRSIQLPEIGGDDPSLSP</sequence>
<organism evidence="1 2">
    <name type="scientific">Nelumbo nucifera</name>
    <name type="common">Sacred lotus</name>
    <dbReference type="NCBI Taxonomy" id="4432"/>
    <lineage>
        <taxon>Eukaryota</taxon>
        <taxon>Viridiplantae</taxon>
        <taxon>Streptophyta</taxon>
        <taxon>Embryophyta</taxon>
        <taxon>Tracheophyta</taxon>
        <taxon>Spermatophyta</taxon>
        <taxon>Magnoliopsida</taxon>
        <taxon>Proteales</taxon>
        <taxon>Nelumbonaceae</taxon>
        <taxon>Nelumbo</taxon>
    </lineage>
</organism>
<dbReference type="AlphaFoldDB" id="A0A822YNS9"/>
<proteinExistence type="predicted"/>